<dbReference type="EMBL" id="BMAW01004887">
    <property type="protein sequence ID" value="GFS91437.1"/>
    <property type="molecule type" value="Genomic_DNA"/>
</dbReference>
<sequence>MIRKLKSFYGKTKAKTKRSLPKCPSKRKIIVENLFQEYSPGIISQKQKKFASTSGISSQVITSIKEFYASDAFSYQAPGFKDFSIIRNPEGKCKTQERYLYFTLGEITTEGEIPRISIERSKFCDLRPEQDLSKT</sequence>
<keyword evidence="2" id="KW-1185">Reference proteome</keyword>
<accession>A0A8X6N304</accession>
<evidence type="ECO:0000313" key="2">
    <source>
        <dbReference type="Proteomes" id="UP000887013"/>
    </source>
</evidence>
<reference evidence="1" key="1">
    <citation type="submission" date="2020-08" db="EMBL/GenBank/DDBJ databases">
        <title>Multicomponent nature underlies the extraordinary mechanical properties of spider dragline silk.</title>
        <authorList>
            <person name="Kono N."/>
            <person name="Nakamura H."/>
            <person name="Mori M."/>
            <person name="Yoshida Y."/>
            <person name="Ohtoshi R."/>
            <person name="Malay A.D."/>
            <person name="Moran D.A.P."/>
            <person name="Tomita M."/>
            <person name="Numata K."/>
            <person name="Arakawa K."/>
        </authorList>
    </citation>
    <scope>NUCLEOTIDE SEQUENCE</scope>
</reference>
<comment type="caution">
    <text evidence="1">The sequence shown here is derived from an EMBL/GenBank/DDBJ whole genome shotgun (WGS) entry which is preliminary data.</text>
</comment>
<dbReference type="Proteomes" id="UP000887013">
    <property type="component" value="Unassembled WGS sequence"/>
</dbReference>
<protein>
    <submittedName>
        <fullName evidence="1">Uncharacterized protein</fullName>
    </submittedName>
</protein>
<proteinExistence type="predicted"/>
<gene>
    <name evidence="1" type="ORF">NPIL_180901</name>
</gene>
<dbReference type="AlphaFoldDB" id="A0A8X6N304"/>
<organism evidence="1 2">
    <name type="scientific">Nephila pilipes</name>
    <name type="common">Giant wood spider</name>
    <name type="synonym">Nephila maculata</name>
    <dbReference type="NCBI Taxonomy" id="299642"/>
    <lineage>
        <taxon>Eukaryota</taxon>
        <taxon>Metazoa</taxon>
        <taxon>Ecdysozoa</taxon>
        <taxon>Arthropoda</taxon>
        <taxon>Chelicerata</taxon>
        <taxon>Arachnida</taxon>
        <taxon>Araneae</taxon>
        <taxon>Araneomorphae</taxon>
        <taxon>Entelegynae</taxon>
        <taxon>Araneoidea</taxon>
        <taxon>Nephilidae</taxon>
        <taxon>Nephila</taxon>
    </lineage>
</organism>
<name>A0A8X6N304_NEPPI</name>
<evidence type="ECO:0000313" key="1">
    <source>
        <dbReference type="EMBL" id="GFS91437.1"/>
    </source>
</evidence>